<evidence type="ECO:0000256" key="1">
    <source>
        <dbReference type="SAM" id="SignalP"/>
    </source>
</evidence>
<dbReference type="EMBL" id="CP137578">
    <property type="protein sequence ID" value="WOX26907.1"/>
    <property type="molecule type" value="Genomic_DNA"/>
</dbReference>
<reference evidence="2 4" key="1">
    <citation type="submission" date="2023-10" db="EMBL/GenBank/DDBJ databases">
        <title>To unveil natural product biosynthetic capacity in Pseudoalteromonas.</title>
        <authorList>
            <person name="Wang J."/>
        </authorList>
    </citation>
    <scope>NUCLEOTIDE SEQUENCE [LARGE SCALE GENOMIC DNA]</scope>
    <source>
        <strain evidence="2 4">DSM 15914</strain>
    </source>
</reference>
<protein>
    <recommendedName>
        <fullName evidence="5">Lipoprotein</fullName>
    </recommendedName>
</protein>
<evidence type="ECO:0000313" key="3">
    <source>
        <dbReference type="EMBL" id="WOX31391.1"/>
    </source>
</evidence>
<name>A0ABZ0M550_9GAMM</name>
<evidence type="ECO:0000313" key="4">
    <source>
        <dbReference type="Proteomes" id="UP001304419"/>
    </source>
</evidence>
<evidence type="ECO:0008006" key="5">
    <source>
        <dbReference type="Google" id="ProtNLM"/>
    </source>
</evidence>
<dbReference type="EMBL" id="CP137579">
    <property type="protein sequence ID" value="WOX31391.1"/>
    <property type="molecule type" value="Genomic_DNA"/>
</dbReference>
<evidence type="ECO:0000313" key="2">
    <source>
        <dbReference type="EMBL" id="WOX26907.1"/>
    </source>
</evidence>
<sequence length="40" mass="4245">MNKNTIAFLKGVAMAACGALAASVVNDAYRKYQARKQAAK</sequence>
<accession>A0ABZ0M550</accession>
<dbReference type="Proteomes" id="UP001304419">
    <property type="component" value="Chromosome 1"/>
</dbReference>
<proteinExistence type="predicted"/>
<gene>
    <name evidence="2" type="ORF">R5H13_09510</name>
    <name evidence="3" type="ORF">R5H13_20850</name>
</gene>
<feature type="signal peptide" evidence="1">
    <location>
        <begin position="1"/>
        <end position="21"/>
    </location>
</feature>
<keyword evidence="1" id="KW-0732">Signal</keyword>
<feature type="chain" id="PRO_5045034405" description="Lipoprotein" evidence="1">
    <location>
        <begin position="22"/>
        <end position="40"/>
    </location>
</feature>
<organism evidence="2 4">
    <name type="scientific">Pseudoalteromonas maricaloris</name>
    <dbReference type="NCBI Taxonomy" id="184924"/>
    <lineage>
        <taxon>Bacteria</taxon>
        <taxon>Pseudomonadati</taxon>
        <taxon>Pseudomonadota</taxon>
        <taxon>Gammaproteobacteria</taxon>
        <taxon>Alteromonadales</taxon>
        <taxon>Pseudoalteromonadaceae</taxon>
        <taxon>Pseudoalteromonas</taxon>
    </lineage>
</organism>
<keyword evidence="4" id="KW-1185">Reference proteome</keyword>
<dbReference type="Proteomes" id="UP001304419">
    <property type="component" value="Chromosome 2"/>
</dbReference>
<dbReference type="RefSeq" id="WP_257790110.1">
    <property type="nucleotide sequence ID" value="NZ_CBCSDF010000038.1"/>
</dbReference>